<dbReference type="MEROPS" id="I87.001"/>
<dbReference type="PANTHER" id="PTHR42911:SF1">
    <property type="entry name" value="MODULATOR OF FTSH PROTEASE HFLC"/>
    <property type="match status" value="1"/>
</dbReference>
<dbReference type="PANTHER" id="PTHR42911">
    <property type="entry name" value="MODULATOR OF FTSH PROTEASE HFLC"/>
    <property type="match status" value="1"/>
</dbReference>
<dbReference type="AlphaFoldDB" id="Q5UF77"/>
<dbReference type="SUPFAM" id="SSF117892">
    <property type="entry name" value="Band 7/SPFH domain"/>
    <property type="match status" value="1"/>
</dbReference>
<dbReference type="PIRSF" id="PIRSF005651">
    <property type="entry name" value="HflC"/>
    <property type="match status" value="1"/>
</dbReference>
<dbReference type="InterPro" id="IPR010200">
    <property type="entry name" value="HflC"/>
</dbReference>
<evidence type="ECO:0000256" key="3">
    <source>
        <dbReference type="ARBA" id="ARBA00022692"/>
    </source>
</evidence>
<keyword evidence="9" id="KW-0645">Protease</keyword>
<dbReference type="Gene3D" id="3.30.479.30">
    <property type="entry name" value="Band 7 domain"/>
    <property type="match status" value="1"/>
</dbReference>
<evidence type="ECO:0000259" key="8">
    <source>
        <dbReference type="SMART" id="SM00244"/>
    </source>
</evidence>
<evidence type="ECO:0000256" key="1">
    <source>
        <dbReference type="ARBA" id="ARBA00004167"/>
    </source>
</evidence>
<feature type="domain" description="Band 7" evidence="8">
    <location>
        <begin position="21"/>
        <end position="186"/>
    </location>
</feature>
<evidence type="ECO:0000313" key="9">
    <source>
        <dbReference type="EMBL" id="AAV34451.1"/>
    </source>
</evidence>
<gene>
    <name evidence="9" type="ORF">Red7D11_9</name>
</gene>
<dbReference type="CDD" id="cd03405">
    <property type="entry name" value="SPFH_HflC"/>
    <property type="match status" value="1"/>
</dbReference>
<evidence type="ECO:0000256" key="4">
    <source>
        <dbReference type="ARBA" id="ARBA00022989"/>
    </source>
</evidence>
<comment type="function">
    <text evidence="6">HflC and HflK could regulate a protease.</text>
</comment>
<dbReference type="GO" id="GO:0008233">
    <property type="term" value="F:peptidase activity"/>
    <property type="evidence" value="ECO:0007669"/>
    <property type="project" value="UniProtKB-KW"/>
</dbReference>
<dbReference type="Pfam" id="PF01145">
    <property type="entry name" value="Band_7"/>
    <property type="match status" value="1"/>
</dbReference>
<protein>
    <recommendedName>
        <fullName evidence="6">Protein HflC</fullName>
    </recommendedName>
</protein>
<keyword evidence="5 7" id="KW-0472">Membrane</keyword>
<sequence>MKSLNLNIGIIALIIIVILSNAIYIVNDKQTAILLRFGEIVEPEINPGLHFKVPIYHTVKKFDSRVLTLDALPQPYFTAEKKRLIVDAFVKWRITNNEQFYITSSGGQLSAMRTLLTQRVDEGLRNQFGTRTVQEVVSGERDELMNILTTDLNTVAAGELGIEVLDVRVKKIELPTEVNESVYNRMRTERERLAQELRAQGTEIAEGIRANADRERTIILAEAYKKAEELRGNGDAKATGIYADAYNKDPEFYEFTRSLKAYQSTFENKSDVLLIDPDSDFFKYLDSSKGKKSE</sequence>
<feature type="transmembrane region" description="Helical" evidence="7">
    <location>
        <begin position="6"/>
        <end position="26"/>
    </location>
</feature>
<evidence type="ECO:0000256" key="2">
    <source>
        <dbReference type="ARBA" id="ARBA00007862"/>
    </source>
</evidence>
<comment type="similarity">
    <text evidence="2 6">Belongs to the band 7/mec-2 family. HflC subfamily.</text>
</comment>
<proteinExistence type="inferred from homology"/>
<organism evidence="9">
    <name type="scientific">uncultured proteobacterium RedeBAC7D11</name>
    <dbReference type="NCBI Taxonomy" id="295350"/>
    <lineage>
        <taxon>Bacteria</taxon>
        <taxon>Pseudomonadati</taxon>
        <taxon>Pseudomonadota</taxon>
        <taxon>environmental samples</taxon>
    </lineage>
</organism>
<keyword evidence="3 7" id="KW-0812">Transmembrane</keyword>
<dbReference type="InterPro" id="IPR036013">
    <property type="entry name" value="Band_7/SPFH_dom_sf"/>
</dbReference>
<dbReference type="EMBL" id="AY744396">
    <property type="protein sequence ID" value="AAV34451.1"/>
    <property type="molecule type" value="Genomic_DNA"/>
</dbReference>
<dbReference type="InterPro" id="IPR001107">
    <property type="entry name" value="Band_7"/>
</dbReference>
<name>Q5UF77_9PROT</name>
<dbReference type="NCBIfam" id="TIGR01932">
    <property type="entry name" value="hflC"/>
    <property type="match status" value="1"/>
</dbReference>
<dbReference type="GO" id="GO:0016020">
    <property type="term" value="C:membrane"/>
    <property type="evidence" value="ECO:0007669"/>
    <property type="project" value="UniProtKB-SubCell"/>
</dbReference>
<reference evidence="9" key="1">
    <citation type="journal article" date="2004" name="Environ. Microbiol.">
        <title>Different SAR86 subgroups harbour divergent proteorhodopsins.</title>
        <authorList>
            <person name="Sabehi G."/>
            <person name="Beja O."/>
            <person name="Suzuki M.T."/>
            <person name="Preston C.M."/>
            <person name="DeLong E.F."/>
        </authorList>
    </citation>
    <scope>NUCLEOTIDE SEQUENCE</scope>
</reference>
<accession>Q5UF77</accession>
<evidence type="ECO:0000256" key="6">
    <source>
        <dbReference type="PIRNR" id="PIRNR005651"/>
    </source>
</evidence>
<dbReference type="GO" id="GO:0006508">
    <property type="term" value="P:proteolysis"/>
    <property type="evidence" value="ECO:0007669"/>
    <property type="project" value="UniProtKB-KW"/>
</dbReference>
<comment type="subcellular location">
    <subcellularLocation>
        <location evidence="1">Membrane</location>
        <topology evidence="1">Single-pass membrane protein</topology>
    </subcellularLocation>
</comment>
<evidence type="ECO:0000256" key="5">
    <source>
        <dbReference type="ARBA" id="ARBA00023136"/>
    </source>
</evidence>
<keyword evidence="9" id="KW-0378">Hydrolase</keyword>
<dbReference type="SMART" id="SM00244">
    <property type="entry name" value="PHB"/>
    <property type="match status" value="1"/>
</dbReference>
<keyword evidence="4 7" id="KW-1133">Transmembrane helix</keyword>
<evidence type="ECO:0000256" key="7">
    <source>
        <dbReference type="SAM" id="Phobius"/>
    </source>
</evidence>